<keyword evidence="1" id="KW-0677">Repeat</keyword>
<keyword evidence="5" id="KW-1185">Reference proteome</keyword>
<dbReference type="PROSITE" id="PS50297">
    <property type="entry name" value="ANK_REP_REGION"/>
    <property type="match status" value="1"/>
</dbReference>
<protein>
    <submittedName>
        <fullName evidence="4">Uncharacterized protein</fullName>
    </submittedName>
</protein>
<evidence type="ECO:0000256" key="2">
    <source>
        <dbReference type="ARBA" id="ARBA00023043"/>
    </source>
</evidence>
<evidence type="ECO:0000313" key="5">
    <source>
        <dbReference type="Proteomes" id="UP001497623"/>
    </source>
</evidence>
<organism evidence="4 5">
    <name type="scientific">Meganyctiphanes norvegica</name>
    <name type="common">Northern krill</name>
    <name type="synonym">Thysanopoda norvegica</name>
    <dbReference type="NCBI Taxonomy" id="48144"/>
    <lineage>
        <taxon>Eukaryota</taxon>
        <taxon>Metazoa</taxon>
        <taxon>Ecdysozoa</taxon>
        <taxon>Arthropoda</taxon>
        <taxon>Crustacea</taxon>
        <taxon>Multicrustacea</taxon>
        <taxon>Malacostraca</taxon>
        <taxon>Eumalacostraca</taxon>
        <taxon>Eucarida</taxon>
        <taxon>Euphausiacea</taxon>
        <taxon>Euphausiidae</taxon>
        <taxon>Meganyctiphanes</taxon>
    </lineage>
</organism>
<dbReference type="InterPro" id="IPR002110">
    <property type="entry name" value="Ankyrin_rpt"/>
</dbReference>
<dbReference type="SMART" id="SM00248">
    <property type="entry name" value="ANK"/>
    <property type="match status" value="3"/>
</dbReference>
<dbReference type="Pfam" id="PF12796">
    <property type="entry name" value="Ank_2"/>
    <property type="match status" value="1"/>
</dbReference>
<dbReference type="PROSITE" id="PS50088">
    <property type="entry name" value="ANK_REPEAT"/>
    <property type="match status" value="1"/>
</dbReference>
<gene>
    <name evidence="4" type="ORF">MNOR_LOCUS13013</name>
</gene>
<dbReference type="InterPro" id="IPR036770">
    <property type="entry name" value="Ankyrin_rpt-contain_sf"/>
</dbReference>
<sequence>MRYAHVHRFSAGATRTPSFPARSGSDNIKSTLPLVVNICLAKCIAQVKNINGEAILVQRYGWSASSLWWAAYHGHIHIIEELMKSSKIDINKKRQYNGTTPLMISCYQGKIEAAMLLLRKGANVLIEDENGYTALTCALRSNITALREDNQRYQLSMFLLRRYPRHKLDEALQEVQDRCPGLLNKQDISILQALQGQRKCRQLVLR</sequence>
<dbReference type="PANTHER" id="PTHR24198:SF165">
    <property type="entry name" value="ANKYRIN REPEAT-CONTAINING PROTEIN-RELATED"/>
    <property type="match status" value="1"/>
</dbReference>
<keyword evidence="2 3" id="KW-0040">ANK repeat</keyword>
<feature type="non-terminal residue" evidence="4">
    <location>
        <position position="206"/>
    </location>
</feature>
<dbReference type="EMBL" id="CAXKWB010007299">
    <property type="protein sequence ID" value="CAL4086479.1"/>
    <property type="molecule type" value="Genomic_DNA"/>
</dbReference>
<reference evidence="4 5" key="1">
    <citation type="submission" date="2024-05" db="EMBL/GenBank/DDBJ databases">
        <authorList>
            <person name="Wallberg A."/>
        </authorList>
    </citation>
    <scope>NUCLEOTIDE SEQUENCE [LARGE SCALE GENOMIC DNA]</scope>
</reference>
<accession>A0AAV2QJU2</accession>
<name>A0AAV2QJU2_MEGNR</name>
<dbReference type="Gene3D" id="1.25.40.20">
    <property type="entry name" value="Ankyrin repeat-containing domain"/>
    <property type="match status" value="1"/>
</dbReference>
<proteinExistence type="predicted"/>
<evidence type="ECO:0000256" key="3">
    <source>
        <dbReference type="PROSITE-ProRule" id="PRU00023"/>
    </source>
</evidence>
<dbReference type="AlphaFoldDB" id="A0AAV2QJU2"/>
<comment type="caution">
    <text evidence="4">The sequence shown here is derived from an EMBL/GenBank/DDBJ whole genome shotgun (WGS) entry which is preliminary data.</text>
</comment>
<dbReference type="SUPFAM" id="SSF48403">
    <property type="entry name" value="Ankyrin repeat"/>
    <property type="match status" value="1"/>
</dbReference>
<evidence type="ECO:0000256" key="1">
    <source>
        <dbReference type="ARBA" id="ARBA00022737"/>
    </source>
</evidence>
<dbReference type="Proteomes" id="UP001497623">
    <property type="component" value="Unassembled WGS sequence"/>
</dbReference>
<dbReference type="PANTHER" id="PTHR24198">
    <property type="entry name" value="ANKYRIN REPEAT AND PROTEIN KINASE DOMAIN-CONTAINING PROTEIN"/>
    <property type="match status" value="1"/>
</dbReference>
<feature type="repeat" description="ANK" evidence="3">
    <location>
        <begin position="97"/>
        <end position="129"/>
    </location>
</feature>
<evidence type="ECO:0000313" key="4">
    <source>
        <dbReference type="EMBL" id="CAL4086479.1"/>
    </source>
</evidence>